<keyword evidence="1" id="KW-0802">TPR repeat</keyword>
<evidence type="ECO:0000313" key="5">
    <source>
        <dbReference type="Proteomes" id="UP000320390"/>
    </source>
</evidence>
<dbReference type="AlphaFoldDB" id="A0A518EY99"/>
<evidence type="ECO:0000256" key="2">
    <source>
        <dbReference type="SAM" id="MobiDB-lite"/>
    </source>
</evidence>
<gene>
    <name evidence="4" type="ORF">Poly30_46230</name>
</gene>
<dbReference type="PANTHER" id="PTHR12558:SF13">
    <property type="entry name" value="CELL DIVISION CYCLE PROTEIN 27 HOMOLOG"/>
    <property type="match status" value="1"/>
</dbReference>
<reference evidence="4 5" key="1">
    <citation type="submission" date="2019-02" db="EMBL/GenBank/DDBJ databases">
        <title>Deep-cultivation of Planctomycetes and their phenomic and genomic characterization uncovers novel biology.</title>
        <authorList>
            <person name="Wiegand S."/>
            <person name="Jogler M."/>
            <person name="Boedeker C."/>
            <person name="Pinto D."/>
            <person name="Vollmers J."/>
            <person name="Rivas-Marin E."/>
            <person name="Kohn T."/>
            <person name="Peeters S.H."/>
            <person name="Heuer A."/>
            <person name="Rast P."/>
            <person name="Oberbeckmann S."/>
            <person name="Bunk B."/>
            <person name="Jeske O."/>
            <person name="Meyerdierks A."/>
            <person name="Storesund J.E."/>
            <person name="Kallscheuer N."/>
            <person name="Luecker S."/>
            <person name="Lage O.M."/>
            <person name="Pohl T."/>
            <person name="Merkel B.J."/>
            <person name="Hornburger P."/>
            <person name="Mueller R.-W."/>
            <person name="Bruemmer F."/>
            <person name="Labrenz M."/>
            <person name="Spormann A.M."/>
            <person name="Op den Camp H."/>
            <person name="Overmann J."/>
            <person name="Amann R."/>
            <person name="Jetten M.S.M."/>
            <person name="Mascher T."/>
            <person name="Medema M.H."/>
            <person name="Devos D.P."/>
            <person name="Kaster A.-K."/>
            <person name="Ovreas L."/>
            <person name="Rohde M."/>
            <person name="Galperin M.Y."/>
            <person name="Jogler C."/>
        </authorList>
    </citation>
    <scope>NUCLEOTIDE SEQUENCE [LARGE SCALE GENOMIC DNA]</scope>
    <source>
        <strain evidence="4 5">Poly30</strain>
    </source>
</reference>
<dbReference type="RefSeq" id="WP_145202813.1">
    <property type="nucleotide sequence ID" value="NZ_CP036434.1"/>
</dbReference>
<evidence type="ECO:0000256" key="3">
    <source>
        <dbReference type="SAM" id="SignalP"/>
    </source>
</evidence>
<dbReference type="SUPFAM" id="SSF48452">
    <property type="entry name" value="TPR-like"/>
    <property type="match status" value="2"/>
</dbReference>
<feature type="region of interest" description="Disordered" evidence="2">
    <location>
        <begin position="585"/>
        <end position="606"/>
    </location>
</feature>
<dbReference type="PROSITE" id="PS50005">
    <property type="entry name" value="TPR"/>
    <property type="match status" value="1"/>
</dbReference>
<dbReference type="Proteomes" id="UP000320390">
    <property type="component" value="Chromosome"/>
</dbReference>
<keyword evidence="5" id="KW-1185">Reference proteome</keyword>
<dbReference type="InterPro" id="IPR019734">
    <property type="entry name" value="TPR_rpt"/>
</dbReference>
<feature type="repeat" description="TPR" evidence="1">
    <location>
        <begin position="90"/>
        <end position="123"/>
    </location>
</feature>
<evidence type="ECO:0000256" key="1">
    <source>
        <dbReference type="PROSITE-ProRule" id="PRU00339"/>
    </source>
</evidence>
<dbReference type="Gene3D" id="1.25.40.10">
    <property type="entry name" value="Tetratricopeptide repeat domain"/>
    <property type="match status" value="2"/>
</dbReference>
<feature type="chain" id="PRO_5022092486" evidence="3">
    <location>
        <begin position="35"/>
        <end position="606"/>
    </location>
</feature>
<dbReference type="Pfam" id="PF13432">
    <property type="entry name" value="TPR_16"/>
    <property type="match status" value="3"/>
</dbReference>
<dbReference type="OrthoDB" id="9790037at2"/>
<evidence type="ECO:0000313" key="4">
    <source>
        <dbReference type="EMBL" id="QDV09066.1"/>
    </source>
</evidence>
<organism evidence="4 5">
    <name type="scientific">Saltatorellus ferox</name>
    <dbReference type="NCBI Taxonomy" id="2528018"/>
    <lineage>
        <taxon>Bacteria</taxon>
        <taxon>Pseudomonadati</taxon>
        <taxon>Planctomycetota</taxon>
        <taxon>Planctomycetia</taxon>
        <taxon>Planctomycetia incertae sedis</taxon>
        <taxon>Saltatorellus</taxon>
    </lineage>
</organism>
<name>A0A518EY99_9BACT</name>
<proteinExistence type="predicted"/>
<feature type="compositionally biased region" description="Acidic residues" evidence="2">
    <location>
        <begin position="592"/>
        <end position="606"/>
    </location>
</feature>
<keyword evidence="3" id="KW-0732">Signal</keyword>
<dbReference type="PANTHER" id="PTHR12558">
    <property type="entry name" value="CELL DIVISION CYCLE 16,23,27"/>
    <property type="match status" value="1"/>
</dbReference>
<dbReference type="EMBL" id="CP036434">
    <property type="protein sequence ID" value="QDV09066.1"/>
    <property type="molecule type" value="Genomic_DNA"/>
</dbReference>
<dbReference type="SMART" id="SM00028">
    <property type="entry name" value="TPR"/>
    <property type="match status" value="6"/>
</dbReference>
<accession>A0A518EY99</accession>
<sequence precursor="true">MLHSSQRLRAFPPVAPSRLFGLALLGLAAPQALSAPLPSAWTSPLETATASALRDVGPPPRVGDMSAMDPALVALLDERIAAVEKEPTSVEARVALGFAYESNTIWSLAEECYSQALELAPDENQWRFRRGVVRHALGEIDGALNDLRAAATAYKNTPVVQARLGDVLRLIGELDEAEAAWRQAIAAEANQPQPIEYAASRVGLAQTLIDLGEPAEAEALCRRALELQPDYKQAHFTLGVALSDQGRDEEARPELVMGETSFQQFPPDPHGTQLREATRGFSRRMMLIENQVQAGDLAGAKQGLDEVLKERPNDHMVLNLASRVLLSSGDMEGARELLQKSLDVSPNEPGTLIDACLLALRESEAIVGQLGQMQMAQQQGQPLDEARFEELRRQGTVKATEAVEYAAKAVQAAPTVGRNHYWLGVAQRSLAGFATDAQAQGQQFQAALQSMQNALRLGCTEPGFNQQLAQLYAQMGRPREMMLHTERHLSEFPMNPIALQMMIENSIRSGMPELATAEALTPYVERLLAVTPGDAGAAQFAVRVYLTVKDLDRAESALSVFEKAAAGVPQAAEFITAVQAAIAAERAAPTDPDGETTDDQTSDQGA</sequence>
<feature type="signal peptide" evidence="3">
    <location>
        <begin position="1"/>
        <end position="34"/>
    </location>
</feature>
<dbReference type="InterPro" id="IPR011990">
    <property type="entry name" value="TPR-like_helical_dom_sf"/>
</dbReference>
<protein>
    <submittedName>
        <fullName evidence="4">Tetratricopeptide repeat protein</fullName>
    </submittedName>
</protein>